<accession>A0A7J7N167</accession>
<comment type="caution">
    <text evidence="3">The sequence shown here is derived from an EMBL/GenBank/DDBJ whole genome shotgun (WGS) entry which is preliminary data.</text>
</comment>
<dbReference type="InterPro" id="IPR002885">
    <property type="entry name" value="PPR_rpt"/>
</dbReference>
<dbReference type="NCBIfam" id="TIGR00756">
    <property type="entry name" value="PPR"/>
    <property type="match status" value="5"/>
</dbReference>
<evidence type="ECO:0000313" key="3">
    <source>
        <dbReference type="EMBL" id="KAF6160941.1"/>
    </source>
</evidence>
<feature type="repeat" description="PPR" evidence="2">
    <location>
        <begin position="294"/>
        <end position="324"/>
    </location>
</feature>
<organism evidence="3 4">
    <name type="scientific">Kingdonia uniflora</name>
    <dbReference type="NCBI Taxonomy" id="39325"/>
    <lineage>
        <taxon>Eukaryota</taxon>
        <taxon>Viridiplantae</taxon>
        <taxon>Streptophyta</taxon>
        <taxon>Embryophyta</taxon>
        <taxon>Tracheophyta</taxon>
        <taxon>Spermatophyta</taxon>
        <taxon>Magnoliopsida</taxon>
        <taxon>Ranunculales</taxon>
        <taxon>Circaeasteraceae</taxon>
        <taxon>Kingdonia</taxon>
    </lineage>
</organism>
<feature type="repeat" description="PPR" evidence="2">
    <location>
        <begin position="101"/>
        <end position="131"/>
    </location>
</feature>
<evidence type="ECO:0000256" key="2">
    <source>
        <dbReference type="PROSITE-ProRule" id="PRU00708"/>
    </source>
</evidence>
<dbReference type="SUPFAM" id="SSF48452">
    <property type="entry name" value="TPR-like"/>
    <property type="match status" value="1"/>
</dbReference>
<sequence>MLGGGDTLGTRPASKTEWNAEIEQHLFLQYPSATALWQWAANIFNFTPIAGLIPCLDHYKSLINNAPFNPSPTTYRILVKGLVENAKVDRDEMLEKGLLPDPIVYNHLMLGLVKSGDSDGVLGLYNEMKEKVGFVSNGVVYGSLMKGYFQKGMEKEAMDCYNEVVGEDSKVRMSAVAYNWVLDALNKNGMFDEAMRLFDRMMEKHNPPGRMSVNLGSFNVMVNGYCAQGRFTDAIGVFKIMGEKNCSPDTLSYNNLIERLCETEMMAEELFKEMGKIDEAKVWFDQMVEKLKTEVASYESMLKVLCEAGKLDEALKMVGDMLMNDDLGLSSEIKEVVTDALRREGREVDLPRVIEEKEREKAEILAKKEAEDIAKNSLADNKRVNSLPSMKFSELLGKGTKDEALEVGEVVNKSVSAEVLAKESEAEILEVREVVTEPFSTEADDNIPRLLMAMF</sequence>
<dbReference type="OrthoDB" id="185373at2759"/>
<feature type="repeat" description="PPR" evidence="2">
    <location>
        <begin position="174"/>
        <end position="208"/>
    </location>
</feature>
<dbReference type="PANTHER" id="PTHR47937:SF5">
    <property type="entry name" value="PENTATRICOPEPTIDE REPEAT-CONTAINING PROTEIN"/>
    <property type="match status" value="1"/>
</dbReference>
<dbReference type="Pfam" id="PF13041">
    <property type="entry name" value="PPR_2"/>
    <property type="match status" value="1"/>
</dbReference>
<dbReference type="Proteomes" id="UP000541444">
    <property type="component" value="Unassembled WGS sequence"/>
</dbReference>
<protein>
    <recommendedName>
        <fullName evidence="5">Pentatricopeptide repeat-containing protein</fullName>
    </recommendedName>
</protein>
<dbReference type="PANTHER" id="PTHR47937">
    <property type="entry name" value="PLASTID TRANSCRIPTIONALLY ACTIVE CHROMOSOME 2-LIKE PROTEIN"/>
    <property type="match status" value="1"/>
</dbReference>
<name>A0A7J7N167_9MAGN</name>
<reference evidence="3 4" key="1">
    <citation type="journal article" date="2020" name="IScience">
        <title>Genome Sequencing of the Endangered Kingdonia uniflora (Circaeasteraceae, Ranunculales) Reveals Potential Mechanisms of Evolutionary Specialization.</title>
        <authorList>
            <person name="Sun Y."/>
            <person name="Deng T."/>
            <person name="Zhang A."/>
            <person name="Moore M.J."/>
            <person name="Landis J.B."/>
            <person name="Lin N."/>
            <person name="Zhang H."/>
            <person name="Zhang X."/>
            <person name="Huang J."/>
            <person name="Zhang X."/>
            <person name="Sun H."/>
            <person name="Wang H."/>
        </authorList>
    </citation>
    <scope>NUCLEOTIDE SEQUENCE [LARGE SCALE GENOMIC DNA]</scope>
    <source>
        <strain evidence="3">TB1705</strain>
        <tissue evidence="3">Leaf</tissue>
    </source>
</reference>
<evidence type="ECO:0000313" key="4">
    <source>
        <dbReference type="Proteomes" id="UP000541444"/>
    </source>
</evidence>
<dbReference type="InterPro" id="IPR052308">
    <property type="entry name" value="PPR_domain-containing"/>
</dbReference>
<dbReference type="InterPro" id="IPR011990">
    <property type="entry name" value="TPR-like_helical_dom_sf"/>
</dbReference>
<keyword evidence="4" id="KW-1185">Reference proteome</keyword>
<keyword evidence="1" id="KW-0677">Repeat</keyword>
<dbReference type="AlphaFoldDB" id="A0A7J7N167"/>
<evidence type="ECO:0008006" key="5">
    <source>
        <dbReference type="Google" id="ProtNLM"/>
    </source>
</evidence>
<dbReference type="Pfam" id="PF01535">
    <property type="entry name" value="PPR"/>
    <property type="match status" value="4"/>
</dbReference>
<dbReference type="Gene3D" id="1.25.40.10">
    <property type="entry name" value="Tetratricopeptide repeat domain"/>
    <property type="match status" value="3"/>
</dbReference>
<proteinExistence type="predicted"/>
<gene>
    <name evidence="3" type="ORF">GIB67_007582</name>
</gene>
<evidence type="ECO:0000256" key="1">
    <source>
        <dbReference type="ARBA" id="ARBA00022737"/>
    </source>
</evidence>
<dbReference type="EMBL" id="JACGCM010001144">
    <property type="protein sequence ID" value="KAF6160941.1"/>
    <property type="molecule type" value="Genomic_DNA"/>
</dbReference>
<feature type="repeat" description="PPR" evidence="2">
    <location>
        <begin position="214"/>
        <end position="248"/>
    </location>
</feature>
<dbReference type="PROSITE" id="PS51375">
    <property type="entry name" value="PPR"/>
    <property type="match status" value="4"/>
</dbReference>